<evidence type="ECO:0000313" key="6">
    <source>
        <dbReference type="Proteomes" id="UP000698924"/>
    </source>
</evidence>
<dbReference type="EMBL" id="JACJMO010000006">
    <property type="protein sequence ID" value="MBM6857253.1"/>
    <property type="molecule type" value="Genomic_DNA"/>
</dbReference>
<feature type="domain" description="Sulfatase N-terminal" evidence="4">
    <location>
        <begin position="30"/>
        <end position="404"/>
    </location>
</feature>
<keyword evidence="6" id="KW-1185">Reference proteome</keyword>
<comment type="caution">
    <text evidence="5">The sequence shown here is derived from an EMBL/GenBank/DDBJ whole genome shotgun (WGS) entry which is preliminary data.</text>
</comment>
<dbReference type="PANTHER" id="PTHR43751">
    <property type="entry name" value="SULFATASE"/>
    <property type="match status" value="1"/>
</dbReference>
<dbReference type="GO" id="GO:0016787">
    <property type="term" value="F:hydrolase activity"/>
    <property type="evidence" value="ECO:0007669"/>
    <property type="project" value="UniProtKB-KW"/>
</dbReference>
<evidence type="ECO:0000313" key="5">
    <source>
        <dbReference type="EMBL" id="MBM6857253.1"/>
    </source>
</evidence>
<dbReference type="AlphaFoldDB" id="A0AA41D7M9"/>
<evidence type="ECO:0000256" key="1">
    <source>
        <dbReference type="ARBA" id="ARBA00008779"/>
    </source>
</evidence>
<dbReference type="PROSITE" id="PS00523">
    <property type="entry name" value="SULFATASE_1"/>
    <property type="match status" value="1"/>
</dbReference>
<organism evidence="5 6">
    <name type="scientific">Caecibacteroides pullorum</name>
    <dbReference type="NCBI Taxonomy" id="2725562"/>
    <lineage>
        <taxon>Bacteria</taxon>
        <taxon>Pseudomonadati</taxon>
        <taxon>Bacteroidota</taxon>
        <taxon>Bacteroidia</taxon>
        <taxon>Bacteroidales</taxon>
        <taxon>Bacteroidaceae</taxon>
        <taxon>Caecibacteroides</taxon>
    </lineage>
</organism>
<sequence>MKTKLLVGLGVSTSLLSACGSKQQEEVKQPNVIFIVADDLGYGDLSCYGAKRVQTPNVDRLSAEGLRFTDAHAVASTSTPSRYSLFTGHYSWRRNDTGIATGDAGMVIRPEQTTVADIFKAAGYTTGAIGKWHLGLGDKAGTQDWNGFVSPGPQDLGFDYSYLMAATGDRVPCVWMENQRVANYDPEAPIQVSYKTPFPGEPLGKDHPEMLTKLKPSPNHGHDMAIVNGISRIGYMKGGGKALWEDENIADTIAAKAVQFIERQKEKPFFLYVGTNDIHVPRYPHERFRDKSGMGYRGDAILQFDWTVGMIVEALEKAGILDNTLIVLTSDNGPVVDDGYADKAVELLGDHRPWGEFRGGKYSNFEAGTRVPFIVHWPAVVKPGISDALFSHIDMFGSMEKLTGQDMGEAAGMDSQNYLATLTGEDKMGRDYVIEASGSLSISDGEWKYITPNKGPAYNKLTNTELGNSEDEQLYNLHEDVGEKQNVAKKYPDKVKEMKQILEQEKQKGFREEWVY</sequence>
<proteinExistence type="inferred from homology"/>
<dbReference type="InterPro" id="IPR052701">
    <property type="entry name" value="GAG_Ulvan_Degrading_Sulfatases"/>
</dbReference>
<dbReference type="Gene3D" id="3.40.720.10">
    <property type="entry name" value="Alkaline Phosphatase, subunit A"/>
    <property type="match status" value="1"/>
</dbReference>
<reference evidence="5 6" key="1">
    <citation type="journal article" date="2021" name="Sci. Rep.">
        <title>The distribution of antibiotic resistance genes in chicken gut microbiota commensals.</title>
        <authorList>
            <person name="Juricova H."/>
            <person name="Matiasovicova J."/>
            <person name="Kubasova T."/>
            <person name="Cejkova D."/>
            <person name="Rychlik I."/>
        </authorList>
    </citation>
    <scope>NUCLEOTIDE SEQUENCE [LARGE SCALE GENOMIC DNA]</scope>
    <source>
        <strain evidence="5 6">An421</strain>
    </source>
</reference>
<dbReference type="CDD" id="cd16143">
    <property type="entry name" value="ARS_like"/>
    <property type="match status" value="1"/>
</dbReference>
<dbReference type="PROSITE" id="PS00149">
    <property type="entry name" value="SULFATASE_2"/>
    <property type="match status" value="1"/>
</dbReference>
<dbReference type="Gene3D" id="3.30.1120.10">
    <property type="match status" value="1"/>
</dbReference>
<dbReference type="PANTHER" id="PTHR43751:SF6">
    <property type="entry name" value="N-ACETYLGALACTOSAMINE-6-O-SULFATASE"/>
    <property type="match status" value="1"/>
</dbReference>
<keyword evidence="2" id="KW-0378">Hydrolase</keyword>
<dbReference type="InterPro" id="IPR000917">
    <property type="entry name" value="Sulfatase_N"/>
</dbReference>
<feature type="modified residue" description="3-oxoalanine (Ser)" evidence="3">
    <location>
        <position position="78"/>
    </location>
</feature>
<evidence type="ECO:0000259" key="4">
    <source>
        <dbReference type="Pfam" id="PF00884"/>
    </source>
</evidence>
<dbReference type="InterPro" id="IPR017850">
    <property type="entry name" value="Alkaline_phosphatase_core_sf"/>
</dbReference>
<evidence type="ECO:0000256" key="3">
    <source>
        <dbReference type="PIRSR" id="PIRSR600917-52"/>
    </source>
</evidence>
<dbReference type="Pfam" id="PF00884">
    <property type="entry name" value="Sulfatase"/>
    <property type="match status" value="1"/>
</dbReference>
<dbReference type="PROSITE" id="PS51257">
    <property type="entry name" value="PROKAR_LIPOPROTEIN"/>
    <property type="match status" value="1"/>
</dbReference>
<dbReference type="InterPro" id="IPR024607">
    <property type="entry name" value="Sulfatase_CS"/>
</dbReference>
<comment type="PTM">
    <text evidence="3">The conversion to 3-oxoalanine (also known as C-formylglycine, FGly), of a serine or cysteine residue in prokaryotes and of a cysteine residue in eukaryotes, is critical for catalytic activity.</text>
</comment>
<dbReference type="Proteomes" id="UP000698924">
    <property type="component" value="Unassembled WGS sequence"/>
</dbReference>
<accession>A0AA41D7M9</accession>
<name>A0AA41D7M9_9BACT</name>
<dbReference type="SUPFAM" id="SSF53649">
    <property type="entry name" value="Alkaline phosphatase-like"/>
    <property type="match status" value="1"/>
</dbReference>
<comment type="similarity">
    <text evidence="1">Belongs to the sulfatase family.</text>
</comment>
<protein>
    <submittedName>
        <fullName evidence="5">Arylsulfatase</fullName>
    </submittedName>
</protein>
<dbReference type="RefSeq" id="WP_021846825.1">
    <property type="nucleotide sequence ID" value="NZ_JAAZTS010000006.1"/>
</dbReference>
<gene>
    <name evidence="5" type="ORF">H6D15_06500</name>
</gene>
<evidence type="ECO:0000256" key="2">
    <source>
        <dbReference type="ARBA" id="ARBA00022801"/>
    </source>
</evidence>